<evidence type="ECO:0000313" key="2">
    <source>
        <dbReference type="EMBL" id="KAH6897477.1"/>
    </source>
</evidence>
<dbReference type="AlphaFoldDB" id="A0A9P8WD50"/>
<feature type="region of interest" description="Disordered" evidence="1">
    <location>
        <begin position="1"/>
        <end position="24"/>
    </location>
</feature>
<organism evidence="2 3">
    <name type="scientific">Thelonectria olida</name>
    <dbReference type="NCBI Taxonomy" id="1576542"/>
    <lineage>
        <taxon>Eukaryota</taxon>
        <taxon>Fungi</taxon>
        <taxon>Dikarya</taxon>
        <taxon>Ascomycota</taxon>
        <taxon>Pezizomycotina</taxon>
        <taxon>Sordariomycetes</taxon>
        <taxon>Hypocreomycetidae</taxon>
        <taxon>Hypocreales</taxon>
        <taxon>Nectriaceae</taxon>
        <taxon>Thelonectria</taxon>
    </lineage>
</organism>
<evidence type="ECO:0000313" key="3">
    <source>
        <dbReference type="Proteomes" id="UP000777438"/>
    </source>
</evidence>
<accession>A0A9P8WD50</accession>
<dbReference type="Proteomes" id="UP000777438">
    <property type="component" value="Unassembled WGS sequence"/>
</dbReference>
<proteinExistence type="predicted"/>
<keyword evidence="3" id="KW-1185">Reference proteome</keyword>
<feature type="region of interest" description="Disordered" evidence="1">
    <location>
        <begin position="240"/>
        <end position="384"/>
    </location>
</feature>
<feature type="compositionally biased region" description="Basic and acidic residues" evidence="1">
    <location>
        <begin position="203"/>
        <end position="216"/>
    </location>
</feature>
<evidence type="ECO:0000256" key="1">
    <source>
        <dbReference type="SAM" id="MobiDB-lite"/>
    </source>
</evidence>
<protein>
    <submittedName>
        <fullName evidence="2">Uncharacterized protein</fullName>
    </submittedName>
</protein>
<dbReference type="EMBL" id="JAGPYM010000003">
    <property type="protein sequence ID" value="KAH6897477.1"/>
    <property type="molecule type" value="Genomic_DNA"/>
</dbReference>
<feature type="compositionally biased region" description="Basic residues" evidence="1">
    <location>
        <begin position="371"/>
        <end position="384"/>
    </location>
</feature>
<reference evidence="2 3" key="1">
    <citation type="journal article" date="2021" name="Nat. Commun.">
        <title>Genetic determinants of endophytism in the Arabidopsis root mycobiome.</title>
        <authorList>
            <person name="Mesny F."/>
            <person name="Miyauchi S."/>
            <person name="Thiergart T."/>
            <person name="Pickel B."/>
            <person name="Atanasova L."/>
            <person name="Karlsson M."/>
            <person name="Huettel B."/>
            <person name="Barry K.W."/>
            <person name="Haridas S."/>
            <person name="Chen C."/>
            <person name="Bauer D."/>
            <person name="Andreopoulos W."/>
            <person name="Pangilinan J."/>
            <person name="LaButti K."/>
            <person name="Riley R."/>
            <person name="Lipzen A."/>
            <person name="Clum A."/>
            <person name="Drula E."/>
            <person name="Henrissat B."/>
            <person name="Kohler A."/>
            <person name="Grigoriev I.V."/>
            <person name="Martin F.M."/>
            <person name="Hacquard S."/>
        </authorList>
    </citation>
    <scope>NUCLEOTIDE SEQUENCE [LARGE SCALE GENOMIC DNA]</scope>
    <source>
        <strain evidence="2 3">MPI-CAGE-CH-0241</strain>
    </source>
</reference>
<comment type="caution">
    <text evidence="2">The sequence shown here is derived from an EMBL/GenBank/DDBJ whole genome shotgun (WGS) entry which is preliminary data.</text>
</comment>
<feature type="compositionally biased region" description="Basic and acidic residues" evidence="1">
    <location>
        <begin position="311"/>
        <end position="326"/>
    </location>
</feature>
<sequence>MMNDDADNRDEGGEGTTPSNGRICMDMDVRVSPSDSTTVIDTLSEAERRRGHVLASPGEASAGSPAVLLREDPRNRDPAASQLLRRYGVVKVVCVSTVGRFASLHVPCAMRLIDLVAHPAWTFPALGRLCLSLHGHSSMPWWLGRAEAVDKLPIFSSNKRAEDEARPPHSLTLNEEIGGWGRVGLPAQLVTPLHRLPRTTQSRTDRDHGRARKAKTEAVIDRVPGCGIPASHALRELARRTEDGRRAPHRAPGFLRPSKRLKPPAPSPVDRPLGGISPQTRPLWVEDSYAPGNVGGTLNRGAATGKGPIVADKKQRLQRKDYPKEAEAEEEEEEEERAHGDGSAHRWYRYLHVQLRGNRTNRHAMSDVRRKKEAKKQKTTRSRT</sequence>
<gene>
    <name evidence="2" type="ORF">B0T10DRAFT_544792</name>
</gene>
<name>A0A9P8WD50_9HYPO</name>
<feature type="region of interest" description="Disordered" evidence="1">
    <location>
        <begin position="195"/>
        <end position="216"/>
    </location>
</feature>